<dbReference type="InterPro" id="IPR000644">
    <property type="entry name" value="CBS_dom"/>
</dbReference>
<dbReference type="Pfam" id="PF04972">
    <property type="entry name" value="BON"/>
    <property type="match status" value="1"/>
</dbReference>
<dbReference type="Proteomes" id="UP000185487">
    <property type="component" value="Chromosome"/>
</dbReference>
<dbReference type="PROSITE" id="PS50914">
    <property type="entry name" value="BON"/>
    <property type="match status" value="1"/>
</dbReference>
<evidence type="ECO:0000313" key="8">
    <source>
        <dbReference type="Proteomes" id="UP000185487"/>
    </source>
</evidence>
<evidence type="ECO:0000313" key="6">
    <source>
        <dbReference type="EMBL" id="APT32838.1"/>
    </source>
</evidence>
<dbReference type="SUPFAM" id="SSF54631">
    <property type="entry name" value="CBS-domain pair"/>
    <property type="match status" value="1"/>
</dbReference>
<dbReference type="CDD" id="cd04586">
    <property type="entry name" value="CBS_pair_BON_assoc"/>
    <property type="match status" value="1"/>
</dbReference>
<dbReference type="Proteomes" id="UP000199140">
    <property type="component" value="Unassembled WGS sequence"/>
</dbReference>
<feature type="domain" description="BON" evidence="4">
    <location>
        <begin position="188"/>
        <end position="256"/>
    </location>
</feature>
<evidence type="ECO:0000259" key="5">
    <source>
        <dbReference type="PROSITE" id="PS51371"/>
    </source>
</evidence>
<sequence length="298" mass="31481">MPALTPVPDQAPGPDAPSASAGDRSHLRLHPLCARQIMSAPVVSVCPDTALRRAIDLMLDAEISGLPVIDAQGALVGMVTEGDLLRRVELGTEHRMSRWIAYLRSPGRLAEDYVHAHGRRVEAVMSSPVTTVTEDTPLKAIVETLIRARIKRVPVLRGHAVVGIVSRADVVRALGAALDADGTAGHRSDVEIRQDILAAFDQAVCIPKATIAVAVRHGTVELHGWIADERERGAVRAAVDGVPGVVALRDHLTWVEPITGTVLPGPDDARAEDSAAPHPATHPATPADSAVRIEGASP</sequence>
<proteinExistence type="predicted"/>
<feature type="domain" description="CBS" evidence="5">
    <location>
        <begin position="38"/>
        <end position="96"/>
    </location>
</feature>
<evidence type="ECO:0000256" key="3">
    <source>
        <dbReference type="SAM" id="MobiDB-lite"/>
    </source>
</evidence>
<organism evidence="7 9">
    <name type="scientific">Methylobacterium phyllosphaerae</name>
    <dbReference type="NCBI Taxonomy" id="418223"/>
    <lineage>
        <taxon>Bacteria</taxon>
        <taxon>Pseudomonadati</taxon>
        <taxon>Pseudomonadota</taxon>
        <taxon>Alphaproteobacteria</taxon>
        <taxon>Hyphomicrobiales</taxon>
        <taxon>Methylobacteriaceae</taxon>
        <taxon>Methylobacterium</taxon>
    </lineage>
</organism>
<dbReference type="KEGG" id="mphy:MCBMB27_03547"/>
<dbReference type="EMBL" id="CP015367">
    <property type="protein sequence ID" value="APT32838.1"/>
    <property type="molecule type" value="Genomic_DNA"/>
</dbReference>
<evidence type="ECO:0000313" key="9">
    <source>
        <dbReference type="Proteomes" id="UP000199140"/>
    </source>
</evidence>
<dbReference type="RefSeq" id="WP_075380918.1">
    <property type="nucleotide sequence ID" value="NZ_CP015367.1"/>
</dbReference>
<dbReference type="Gene3D" id="3.30.1340.30">
    <property type="match status" value="1"/>
</dbReference>
<feature type="region of interest" description="Disordered" evidence="3">
    <location>
        <begin position="263"/>
        <end position="298"/>
    </location>
</feature>
<dbReference type="InterPro" id="IPR007055">
    <property type="entry name" value="BON_dom"/>
</dbReference>
<keyword evidence="8" id="KW-1185">Reference proteome</keyword>
<gene>
    <name evidence="6" type="ORF">MCBMB27_03547</name>
    <name evidence="7" type="ORF">SAMN05192567_12750</name>
</gene>
<reference evidence="6 8" key="1">
    <citation type="submission" date="2016-04" db="EMBL/GenBank/DDBJ databases">
        <title>Complete genome sequencing and analysis of CBMB27, Methylobacterium phyllosphaerae isolated from leaf tissues of rice (Oryza sativa L.).</title>
        <authorList>
            <person name="Lee Y."/>
            <person name="Hwangbo K."/>
            <person name="Chung H."/>
            <person name="Yoo J."/>
            <person name="Kim K.Y."/>
            <person name="Sa T.M."/>
            <person name="Um Y."/>
            <person name="Madhaiyan M."/>
        </authorList>
    </citation>
    <scope>NUCLEOTIDE SEQUENCE [LARGE SCALE GENOMIC DNA]</scope>
    <source>
        <strain evidence="6 8">CBMB27</strain>
    </source>
</reference>
<dbReference type="PANTHER" id="PTHR43080">
    <property type="entry name" value="CBS DOMAIN-CONTAINING PROTEIN CBSX3, MITOCHONDRIAL"/>
    <property type="match status" value="1"/>
</dbReference>
<evidence type="ECO:0000259" key="4">
    <source>
        <dbReference type="PROSITE" id="PS50914"/>
    </source>
</evidence>
<evidence type="ECO:0000313" key="7">
    <source>
        <dbReference type="EMBL" id="SFH48950.1"/>
    </source>
</evidence>
<dbReference type="Gene3D" id="3.10.580.10">
    <property type="entry name" value="CBS-domain"/>
    <property type="match status" value="1"/>
</dbReference>
<dbReference type="EMBL" id="FOPK01000027">
    <property type="protein sequence ID" value="SFH48950.1"/>
    <property type="molecule type" value="Genomic_DNA"/>
</dbReference>
<evidence type="ECO:0000256" key="1">
    <source>
        <dbReference type="ARBA" id="ARBA00023122"/>
    </source>
</evidence>
<dbReference type="Pfam" id="PF00571">
    <property type="entry name" value="CBS"/>
    <property type="match status" value="2"/>
</dbReference>
<reference evidence="7 9" key="2">
    <citation type="submission" date="2016-10" db="EMBL/GenBank/DDBJ databases">
        <authorList>
            <person name="Varghese N."/>
            <person name="Submissions S."/>
        </authorList>
    </citation>
    <scope>NUCLEOTIDE SEQUENCE [LARGE SCALE GENOMIC DNA]</scope>
    <source>
        <strain evidence="7 9">CBMB27</strain>
    </source>
</reference>
<accession>A0AAE8HWD0</accession>
<dbReference type="SMART" id="SM00116">
    <property type="entry name" value="CBS"/>
    <property type="match status" value="2"/>
</dbReference>
<protein>
    <submittedName>
        <fullName evidence="7">BON domain-containing protein</fullName>
    </submittedName>
    <submittedName>
        <fullName evidence="6">CBS domain-containing membrane protein</fullName>
    </submittedName>
</protein>
<dbReference type="PANTHER" id="PTHR43080:SF26">
    <property type="entry name" value="REGULATORY PROTEIN"/>
    <property type="match status" value="1"/>
</dbReference>
<name>A0AAE8HWD0_9HYPH</name>
<dbReference type="InterPro" id="IPR046342">
    <property type="entry name" value="CBS_dom_sf"/>
</dbReference>
<dbReference type="InterPro" id="IPR051257">
    <property type="entry name" value="Diverse_CBS-Domain"/>
</dbReference>
<dbReference type="PROSITE" id="PS51371">
    <property type="entry name" value="CBS"/>
    <property type="match status" value="2"/>
</dbReference>
<dbReference type="AlphaFoldDB" id="A0AAE8HWD0"/>
<feature type="domain" description="CBS" evidence="5">
    <location>
        <begin position="125"/>
        <end position="180"/>
    </location>
</feature>
<feature type="region of interest" description="Disordered" evidence="3">
    <location>
        <begin position="1"/>
        <end position="23"/>
    </location>
</feature>
<keyword evidence="1 2" id="KW-0129">CBS domain</keyword>
<evidence type="ECO:0000256" key="2">
    <source>
        <dbReference type="PROSITE-ProRule" id="PRU00703"/>
    </source>
</evidence>
<feature type="compositionally biased region" description="Low complexity" evidence="3">
    <location>
        <begin position="276"/>
        <end position="290"/>
    </location>
</feature>